<reference evidence="2 3" key="1">
    <citation type="journal article" date="2024" name="bioRxiv">
        <title>A reference genome for Trichogramma kaykai: A tiny desert-dwelling parasitoid wasp with competing sex-ratio distorters.</title>
        <authorList>
            <person name="Culotta J."/>
            <person name="Lindsey A.R."/>
        </authorList>
    </citation>
    <scope>NUCLEOTIDE SEQUENCE [LARGE SCALE GENOMIC DNA]</scope>
    <source>
        <strain evidence="2 3">KSX58</strain>
    </source>
</reference>
<gene>
    <name evidence="2" type="ORF">TKK_002582</name>
</gene>
<dbReference type="InterPro" id="IPR000210">
    <property type="entry name" value="BTB/POZ_dom"/>
</dbReference>
<dbReference type="SMART" id="SM00225">
    <property type="entry name" value="BTB"/>
    <property type="match status" value="1"/>
</dbReference>
<dbReference type="Gene3D" id="3.30.710.10">
    <property type="entry name" value="Potassium Channel Kv1.1, Chain A"/>
    <property type="match status" value="1"/>
</dbReference>
<comment type="caution">
    <text evidence="2">The sequence shown here is derived from an EMBL/GenBank/DDBJ whole genome shotgun (WGS) entry which is preliminary data.</text>
</comment>
<dbReference type="Gene3D" id="1.25.40.420">
    <property type="match status" value="1"/>
</dbReference>
<proteinExistence type="predicted"/>
<evidence type="ECO:0000259" key="1">
    <source>
        <dbReference type="PROSITE" id="PS50097"/>
    </source>
</evidence>
<dbReference type="Pfam" id="PF00651">
    <property type="entry name" value="BTB"/>
    <property type="match status" value="1"/>
</dbReference>
<evidence type="ECO:0000313" key="2">
    <source>
        <dbReference type="EMBL" id="KAL3404931.1"/>
    </source>
</evidence>
<dbReference type="InterPro" id="IPR011333">
    <property type="entry name" value="SKP1/BTB/POZ_sf"/>
</dbReference>
<dbReference type="SUPFAM" id="SSF54695">
    <property type="entry name" value="POZ domain"/>
    <property type="match status" value="1"/>
</dbReference>
<protein>
    <recommendedName>
        <fullName evidence="1">BTB domain-containing protein</fullName>
    </recommendedName>
</protein>
<dbReference type="Proteomes" id="UP001627154">
    <property type="component" value="Unassembled WGS sequence"/>
</dbReference>
<sequence>MSGKIRHTNFGYSEWIIPRNWRADERTDSLLESPKFMCDRNKLWRLTLRYNIYSIKVLLNLLSKDSSPFDLSESYIYLANNRLYSLIKNESRVELENYDEYYTFTEQTYKDVFDKSNSVNMTLTETMTFRFFIDAKIINNASYNKDPQESPVSCFENLFNNSDLSDVQFVVGDETFFAHKAILANGSTVFTAMFKNDLKESKENVVEINDMSAEGMHNLLRYMYTHIARIDKNIVFDLLMASDKYSIPNLKKSCEKYLLDTLTIENCIDYVLAADLYNMYELKSEIIVFIGRKCKLDFMNSKPFVELQKSNLKLYAEITQHFMFLVLRSKST</sequence>
<dbReference type="AlphaFoldDB" id="A0ABD2XHF3"/>
<dbReference type="PROSITE" id="PS50097">
    <property type="entry name" value="BTB"/>
    <property type="match status" value="1"/>
</dbReference>
<name>A0ABD2XHF3_9HYME</name>
<dbReference type="EMBL" id="JBJJXI010000022">
    <property type="protein sequence ID" value="KAL3404931.1"/>
    <property type="molecule type" value="Genomic_DNA"/>
</dbReference>
<dbReference type="PANTHER" id="PTHR24413">
    <property type="entry name" value="SPECKLE-TYPE POZ PROTEIN"/>
    <property type="match status" value="1"/>
</dbReference>
<feature type="domain" description="BTB" evidence="1">
    <location>
        <begin position="165"/>
        <end position="232"/>
    </location>
</feature>
<organism evidence="2 3">
    <name type="scientific">Trichogramma kaykai</name>
    <dbReference type="NCBI Taxonomy" id="54128"/>
    <lineage>
        <taxon>Eukaryota</taxon>
        <taxon>Metazoa</taxon>
        <taxon>Ecdysozoa</taxon>
        <taxon>Arthropoda</taxon>
        <taxon>Hexapoda</taxon>
        <taxon>Insecta</taxon>
        <taxon>Pterygota</taxon>
        <taxon>Neoptera</taxon>
        <taxon>Endopterygota</taxon>
        <taxon>Hymenoptera</taxon>
        <taxon>Apocrita</taxon>
        <taxon>Proctotrupomorpha</taxon>
        <taxon>Chalcidoidea</taxon>
        <taxon>Trichogrammatidae</taxon>
        <taxon>Trichogramma</taxon>
    </lineage>
</organism>
<accession>A0ABD2XHF3</accession>
<evidence type="ECO:0000313" key="3">
    <source>
        <dbReference type="Proteomes" id="UP001627154"/>
    </source>
</evidence>
<keyword evidence="3" id="KW-1185">Reference proteome</keyword>